<dbReference type="eggNOG" id="KOG0395">
    <property type="taxonomic scope" value="Eukaryota"/>
</dbReference>
<dbReference type="Gene3D" id="3.40.50.300">
    <property type="entry name" value="P-loop containing nucleotide triphosphate hydrolases"/>
    <property type="match status" value="1"/>
</dbReference>
<keyword evidence="10" id="KW-1185">Reference proteome</keyword>
<evidence type="ECO:0000256" key="5">
    <source>
        <dbReference type="ARBA" id="ARBA00023134"/>
    </source>
</evidence>
<evidence type="ECO:0000256" key="6">
    <source>
        <dbReference type="ARBA" id="ARBA00023136"/>
    </source>
</evidence>
<evidence type="ECO:0000256" key="4">
    <source>
        <dbReference type="ARBA" id="ARBA00022741"/>
    </source>
</evidence>
<dbReference type="SUPFAM" id="SSF52540">
    <property type="entry name" value="P-loop containing nucleoside triphosphate hydrolases"/>
    <property type="match status" value="1"/>
</dbReference>
<protein>
    <submittedName>
        <fullName evidence="9">RASD family member 2a</fullName>
    </submittedName>
</protein>
<dbReference type="InterPro" id="IPR052236">
    <property type="entry name" value="Small_GTPase_RasD"/>
</dbReference>
<dbReference type="GO" id="GO:0031681">
    <property type="term" value="F:G-protein beta-subunit binding"/>
    <property type="evidence" value="ECO:0000318"/>
    <property type="project" value="GO_Central"/>
</dbReference>
<dbReference type="OrthoDB" id="265044at2759"/>
<dbReference type="NCBIfam" id="TIGR00231">
    <property type="entry name" value="small_GTP"/>
    <property type="match status" value="1"/>
</dbReference>
<reference evidence="9" key="2">
    <citation type="submission" date="2025-08" db="UniProtKB">
        <authorList>
            <consortium name="Ensembl"/>
        </authorList>
    </citation>
    <scope>IDENTIFICATION</scope>
    <source>
        <strain evidence="9">Hd-rR</strain>
    </source>
</reference>
<dbReference type="GeneTree" id="ENSGT00940000165021"/>
<dbReference type="STRING" id="8090.ENSORLP00000009018"/>
<dbReference type="GO" id="GO:0005886">
    <property type="term" value="C:plasma membrane"/>
    <property type="evidence" value="ECO:0007669"/>
    <property type="project" value="UniProtKB-SubCell"/>
</dbReference>
<dbReference type="CTD" id="565976"/>
<dbReference type="GO" id="GO:0007165">
    <property type="term" value="P:signal transduction"/>
    <property type="evidence" value="ECO:0000318"/>
    <property type="project" value="GO_Central"/>
</dbReference>
<dbReference type="GeneID" id="101165889"/>
<dbReference type="InParanoid" id="H2LSF7"/>
<dbReference type="SMART" id="SM00174">
    <property type="entry name" value="RHO"/>
    <property type="match status" value="1"/>
</dbReference>
<evidence type="ECO:0000256" key="7">
    <source>
        <dbReference type="ARBA" id="ARBA00023288"/>
    </source>
</evidence>
<evidence type="ECO:0000256" key="3">
    <source>
        <dbReference type="ARBA" id="ARBA00022481"/>
    </source>
</evidence>
<dbReference type="PROSITE" id="PS51419">
    <property type="entry name" value="RAB"/>
    <property type="match status" value="1"/>
</dbReference>
<dbReference type="SMART" id="SM00175">
    <property type="entry name" value="RAB"/>
    <property type="match status" value="1"/>
</dbReference>
<dbReference type="GO" id="GO:0003924">
    <property type="term" value="F:GTPase activity"/>
    <property type="evidence" value="ECO:0007669"/>
    <property type="project" value="InterPro"/>
</dbReference>
<reference evidence="9" key="3">
    <citation type="submission" date="2025-09" db="UniProtKB">
        <authorList>
            <consortium name="Ensembl"/>
        </authorList>
    </citation>
    <scope>IDENTIFICATION</scope>
    <source>
        <strain evidence="9">Hd-rR</strain>
    </source>
</reference>
<dbReference type="SMART" id="SM00173">
    <property type="entry name" value="RAS"/>
    <property type="match status" value="1"/>
</dbReference>
<name>H2LSF7_ORYLA</name>
<dbReference type="Proteomes" id="UP000001038">
    <property type="component" value="Chromosome 8"/>
</dbReference>
<evidence type="ECO:0000313" key="9">
    <source>
        <dbReference type="Ensembl" id="ENSORLP00000009018.2"/>
    </source>
</evidence>
<comment type="subcellular location">
    <subcellularLocation>
        <location evidence="1">Cell membrane</location>
        <topology evidence="1">Lipid-anchor</topology>
    </subcellularLocation>
</comment>
<evidence type="ECO:0000313" key="10">
    <source>
        <dbReference type="Proteomes" id="UP000001038"/>
    </source>
</evidence>
<dbReference type="PROSITE" id="PS51421">
    <property type="entry name" value="RAS"/>
    <property type="match status" value="1"/>
</dbReference>
<sequence>MSETVKEEGGGGVIFLKKEYFLNEADDADSEHYKRGDPDPHRRTDGADIYRITLRQPLTDKRGMNATKKFQLAVDGLLDTFHCCSDHFQARVAHPALQSAVLCTPMLQHPSISSITKKGIIKSVKECWRPQDRKMVKRRSSSSRGSVQAADEIMDRSVDLTGLTSRRNCHRLVVLGAPRVGKSNIIRRFLCEEFEEHYKPTAEDFYRKLFFIGGEAYQVDVLDAACERDFPAKRRLSILTGDIFLLVFSLDDRDSLNEIHELLAEIRAAKAKLLKSNHPRMVPAVVCGNKADLDAHRAVTRSDVTEILGEDVPFFEASAKTGTGLQGCFRALASLGGLPNETSPSRHQIVSILTYQSLCVDQRGRRRRRMHLREHAAPCAAVDPLARRPSFTSDLKLVLGSSTKQKKPEKCQIQ</sequence>
<keyword evidence="4" id="KW-0547">Nucleotide-binding</keyword>
<dbReference type="PRINTS" id="PR00449">
    <property type="entry name" value="RASTRNSFRMNG"/>
</dbReference>
<comment type="similarity">
    <text evidence="8">Belongs to the small GTPase superfamily. RasD family.</text>
</comment>
<dbReference type="GO" id="GO:0005525">
    <property type="term" value="F:GTP binding"/>
    <property type="evidence" value="ECO:0007669"/>
    <property type="project" value="UniProtKB-KW"/>
</dbReference>
<keyword evidence="6" id="KW-0472">Membrane</keyword>
<keyword evidence="5" id="KW-0342">GTP-binding</keyword>
<dbReference type="Pfam" id="PF00071">
    <property type="entry name" value="Ras"/>
    <property type="match status" value="1"/>
</dbReference>
<dbReference type="HOGENOM" id="CLU_041217_9_3_1"/>
<evidence type="ECO:0000256" key="8">
    <source>
        <dbReference type="ARBA" id="ARBA00038061"/>
    </source>
</evidence>
<dbReference type="InterPro" id="IPR005225">
    <property type="entry name" value="Small_GTP-bd"/>
</dbReference>
<accession>H2LSF7</accession>
<dbReference type="InterPro" id="IPR001806">
    <property type="entry name" value="Small_GTPase"/>
</dbReference>
<dbReference type="KEGG" id="ola:101165889"/>
<evidence type="ECO:0000256" key="1">
    <source>
        <dbReference type="ARBA" id="ARBA00004193"/>
    </source>
</evidence>
<evidence type="ECO:0000256" key="2">
    <source>
        <dbReference type="ARBA" id="ARBA00022475"/>
    </source>
</evidence>
<dbReference type="PANTHER" id="PTHR46149">
    <property type="entry name" value="MIP08469P"/>
    <property type="match status" value="1"/>
</dbReference>
<dbReference type="Ensembl" id="ENSORLT00000009019.2">
    <property type="protein sequence ID" value="ENSORLP00000009018.2"/>
    <property type="gene ID" value="ENSORLG00000007188.2"/>
</dbReference>
<gene>
    <name evidence="9" type="primary">rasd2a</name>
</gene>
<dbReference type="PANTHER" id="PTHR46149:SF2">
    <property type="entry name" value="GTP-BINDING PROTEIN RHES"/>
    <property type="match status" value="1"/>
</dbReference>
<organism evidence="9 10">
    <name type="scientific">Oryzias latipes</name>
    <name type="common">Japanese rice fish</name>
    <name type="synonym">Japanese killifish</name>
    <dbReference type="NCBI Taxonomy" id="8090"/>
    <lineage>
        <taxon>Eukaryota</taxon>
        <taxon>Metazoa</taxon>
        <taxon>Chordata</taxon>
        <taxon>Craniata</taxon>
        <taxon>Vertebrata</taxon>
        <taxon>Euteleostomi</taxon>
        <taxon>Actinopterygii</taxon>
        <taxon>Neopterygii</taxon>
        <taxon>Teleostei</taxon>
        <taxon>Neoteleostei</taxon>
        <taxon>Acanthomorphata</taxon>
        <taxon>Ovalentaria</taxon>
        <taxon>Atherinomorphae</taxon>
        <taxon>Beloniformes</taxon>
        <taxon>Adrianichthyidae</taxon>
        <taxon>Oryziinae</taxon>
        <taxon>Oryzias</taxon>
    </lineage>
</organism>
<keyword evidence="2" id="KW-1003">Cell membrane</keyword>
<dbReference type="AlphaFoldDB" id="H2LSF7"/>
<dbReference type="Bgee" id="ENSORLG00000007188">
    <property type="expression patterns" value="Expressed in brain and 3 other cell types or tissues"/>
</dbReference>
<proteinExistence type="inferred from homology"/>
<keyword evidence="7" id="KW-0449">Lipoprotein</keyword>
<dbReference type="InterPro" id="IPR027417">
    <property type="entry name" value="P-loop_NTPase"/>
</dbReference>
<keyword evidence="3" id="KW-0488">Methylation</keyword>
<reference evidence="9 10" key="1">
    <citation type="journal article" date="2007" name="Nature">
        <title>The medaka draft genome and insights into vertebrate genome evolution.</title>
        <authorList>
            <person name="Kasahara M."/>
            <person name="Naruse K."/>
            <person name="Sasaki S."/>
            <person name="Nakatani Y."/>
            <person name="Qu W."/>
            <person name="Ahsan B."/>
            <person name="Yamada T."/>
            <person name="Nagayasu Y."/>
            <person name="Doi K."/>
            <person name="Kasai Y."/>
            <person name="Jindo T."/>
            <person name="Kobayashi D."/>
            <person name="Shimada A."/>
            <person name="Toyoda A."/>
            <person name="Kuroki Y."/>
            <person name="Fujiyama A."/>
            <person name="Sasaki T."/>
            <person name="Shimizu A."/>
            <person name="Asakawa S."/>
            <person name="Shimizu N."/>
            <person name="Hashimoto S."/>
            <person name="Yang J."/>
            <person name="Lee Y."/>
            <person name="Matsushima K."/>
            <person name="Sugano S."/>
            <person name="Sakaizumi M."/>
            <person name="Narita T."/>
            <person name="Ohishi K."/>
            <person name="Haga S."/>
            <person name="Ohta F."/>
            <person name="Nomoto H."/>
            <person name="Nogata K."/>
            <person name="Morishita T."/>
            <person name="Endo T."/>
            <person name="Shin-I T."/>
            <person name="Takeda H."/>
            <person name="Morishita S."/>
            <person name="Kohara Y."/>
        </authorList>
    </citation>
    <scope>NUCLEOTIDE SEQUENCE [LARGE SCALE GENOMIC DNA]</scope>
    <source>
        <strain evidence="9 10">Hd-rR</strain>
    </source>
</reference>